<organism evidence="3 4">
    <name type="scientific">Oryza meyeriana var. granulata</name>
    <dbReference type="NCBI Taxonomy" id="110450"/>
    <lineage>
        <taxon>Eukaryota</taxon>
        <taxon>Viridiplantae</taxon>
        <taxon>Streptophyta</taxon>
        <taxon>Embryophyta</taxon>
        <taxon>Tracheophyta</taxon>
        <taxon>Spermatophyta</taxon>
        <taxon>Magnoliopsida</taxon>
        <taxon>Liliopsida</taxon>
        <taxon>Poales</taxon>
        <taxon>Poaceae</taxon>
        <taxon>BOP clade</taxon>
        <taxon>Oryzoideae</taxon>
        <taxon>Oryzeae</taxon>
        <taxon>Oryzinae</taxon>
        <taxon>Oryza</taxon>
        <taxon>Oryza meyeriana</taxon>
    </lineage>
</organism>
<dbReference type="PANTHER" id="PTHR23329:SF16">
    <property type="entry name" value="G-PATCH DOMAIN-CONTAINING PROTEIN"/>
    <property type="match status" value="1"/>
</dbReference>
<evidence type="ECO:0000256" key="1">
    <source>
        <dbReference type="SAM" id="MobiDB-lite"/>
    </source>
</evidence>
<dbReference type="AlphaFoldDB" id="A0A6G1C4D0"/>
<dbReference type="InterPro" id="IPR045211">
    <property type="entry name" value="TFP11/STIP/Ntr1"/>
</dbReference>
<dbReference type="EMBL" id="SPHZ02000011">
    <property type="protein sequence ID" value="KAF0894413.1"/>
    <property type="molecule type" value="Genomic_DNA"/>
</dbReference>
<comment type="caution">
    <text evidence="3">The sequence shown here is derived from an EMBL/GenBank/DDBJ whole genome shotgun (WGS) entry which is preliminary data.</text>
</comment>
<dbReference type="PANTHER" id="PTHR23329">
    <property type="entry name" value="TUFTELIN-INTERACTING PROTEIN 11-RELATED"/>
    <property type="match status" value="1"/>
</dbReference>
<evidence type="ECO:0000259" key="2">
    <source>
        <dbReference type="Pfam" id="PF07842"/>
    </source>
</evidence>
<name>A0A6G1C4D0_9ORYZ</name>
<dbReference type="Proteomes" id="UP000479710">
    <property type="component" value="Unassembled WGS sequence"/>
</dbReference>
<dbReference type="OrthoDB" id="584780at2759"/>
<dbReference type="Pfam" id="PF07842">
    <property type="entry name" value="GCFC"/>
    <property type="match status" value="1"/>
</dbReference>
<proteinExistence type="predicted"/>
<evidence type="ECO:0000313" key="4">
    <source>
        <dbReference type="Proteomes" id="UP000479710"/>
    </source>
</evidence>
<feature type="domain" description="GCF C-terminal" evidence="2">
    <location>
        <begin position="64"/>
        <end position="328"/>
    </location>
</feature>
<dbReference type="InterPro" id="IPR022783">
    <property type="entry name" value="GCFC_dom"/>
</dbReference>
<feature type="region of interest" description="Disordered" evidence="1">
    <location>
        <begin position="349"/>
        <end position="374"/>
    </location>
</feature>
<dbReference type="GO" id="GO:0000390">
    <property type="term" value="P:spliceosomal complex disassembly"/>
    <property type="evidence" value="ECO:0007669"/>
    <property type="project" value="InterPro"/>
</dbReference>
<dbReference type="GO" id="GO:0071008">
    <property type="term" value="C:U2-type post-mRNA release spliceosomal complex"/>
    <property type="evidence" value="ECO:0007669"/>
    <property type="project" value="TreeGrafter"/>
</dbReference>
<evidence type="ECO:0000313" key="3">
    <source>
        <dbReference type="EMBL" id="KAF0894413.1"/>
    </source>
</evidence>
<keyword evidence="4" id="KW-1185">Reference proteome</keyword>
<feature type="compositionally biased region" description="Low complexity" evidence="1">
    <location>
        <begin position="356"/>
        <end position="374"/>
    </location>
</feature>
<protein>
    <recommendedName>
        <fullName evidence="2">GCF C-terminal domain-containing protein</fullName>
    </recommendedName>
</protein>
<accession>A0A6G1C4D0</accession>
<gene>
    <name evidence="3" type="ORF">E2562_038949</name>
</gene>
<reference evidence="3 4" key="1">
    <citation type="submission" date="2019-11" db="EMBL/GenBank/DDBJ databases">
        <title>Whole genome sequence of Oryza granulata.</title>
        <authorList>
            <person name="Li W."/>
        </authorList>
    </citation>
    <scope>NUCLEOTIDE SEQUENCE [LARGE SCALE GENOMIC DNA]</scope>
    <source>
        <strain evidence="4">cv. Menghai</strain>
        <tissue evidence="3">Leaf</tissue>
    </source>
</reference>
<sequence length="374" mass="42162">MREEGTAYAAARAQPQKMLRGSARMARLSSHDGDGSRLVWAEEEITRAMAVVRRETSSGTLTLGGLICEFEQLKEKFPEAYGTYRLAYTAGRLAAPRLHPLRPKHGRWDLLQRPAGAPALVQSLRNILEEDAPESAMSAYTLLINDVVLPSVRASPWNVTNPEQMLRFVETWKDNLPPSAMRFILQEVVMPELVAAAESWSPVWWTEPGSVWVSPSIPHLGLGRLHGVYVAITTELRRWMKGRDVTQCAYSEVSQWKDVFDPATWDEFVQRQVLPVVSRSLQDLSISPAMTWGRGNTFPLVMRWALLVPARYMVPVLESKFFAKWRYAVYRFVTEVRPLPREAAVWGMNRGRGSSRRSCSPTSACSSSSRLALT</sequence>